<proteinExistence type="inferred from homology"/>
<dbReference type="InterPro" id="IPR047565">
    <property type="entry name" value="Alpha-macroglob_thiol-ester_cl"/>
</dbReference>
<dbReference type="InterPro" id="IPR026284">
    <property type="entry name" value="A2MG_proteobact"/>
</dbReference>
<dbReference type="Pfam" id="PF17973">
    <property type="entry name" value="bMG10"/>
    <property type="match status" value="1"/>
</dbReference>
<dbReference type="Pfam" id="PF01835">
    <property type="entry name" value="MG2"/>
    <property type="match status" value="1"/>
</dbReference>
<feature type="domain" description="Alpha-2-macroglobulin" evidence="6">
    <location>
        <begin position="1017"/>
        <end position="1106"/>
    </location>
</feature>
<dbReference type="STRING" id="1454001.AW08_02727"/>
<comment type="similarity">
    <text evidence="1">Belongs to the protease inhibitor I39 (alpha-2-macroglobulin) family. Bacterial alpha-2-macroglobulin subfamily.</text>
</comment>
<evidence type="ECO:0000256" key="2">
    <source>
        <dbReference type="ARBA" id="ARBA00022729"/>
    </source>
</evidence>
<dbReference type="Proteomes" id="UP000020218">
    <property type="component" value="Unassembled WGS sequence"/>
</dbReference>
<dbReference type="InterPro" id="IPR008930">
    <property type="entry name" value="Terpenoid_cyclase/PrenylTrfase"/>
</dbReference>
<evidence type="ECO:0000259" key="6">
    <source>
        <dbReference type="SMART" id="SM01360"/>
    </source>
</evidence>
<name>A0A011NPH7_9PROT</name>
<dbReference type="Pfam" id="PF21765">
    <property type="entry name" value="CUB_A2MG"/>
    <property type="match status" value="1"/>
</dbReference>
<evidence type="ECO:0000313" key="8">
    <source>
        <dbReference type="Proteomes" id="UP000020218"/>
    </source>
</evidence>
<dbReference type="Pfam" id="PF21142">
    <property type="entry name" value="A2M_bMG2"/>
    <property type="match status" value="1"/>
</dbReference>
<dbReference type="GO" id="GO:0004866">
    <property type="term" value="F:endopeptidase inhibitor activity"/>
    <property type="evidence" value="ECO:0007669"/>
    <property type="project" value="InterPro"/>
</dbReference>
<dbReference type="InterPro" id="IPR002890">
    <property type="entry name" value="MG2"/>
</dbReference>
<keyword evidence="8" id="KW-1185">Reference proteome</keyword>
<dbReference type="Gene3D" id="1.50.10.20">
    <property type="match status" value="1"/>
</dbReference>
<organism evidence="7 8">
    <name type="scientific">Candidatus Accumulibacter adjunctus</name>
    <dbReference type="NCBI Taxonomy" id="1454001"/>
    <lineage>
        <taxon>Bacteria</taxon>
        <taxon>Pseudomonadati</taxon>
        <taxon>Pseudomonadota</taxon>
        <taxon>Betaproteobacteria</taxon>
        <taxon>Candidatus Accumulibacter</taxon>
    </lineage>
</organism>
<dbReference type="Gene3D" id="2.60.40.1930">
    <property type="match status" value="1"/>
</dbReference>
<dbReference type="InterPro" id="IPR049120">
    <property type="entry name" value="A2M_bMG2"/>
</dbReference>
<sequence length="1718" mass="186578">MQTTRQLARRRLQQTLALIVGIVVAVGGLLAIGHLTESGTEAVDPGDTPFTVIDGAHRELDGSPALAVSFSLPLNAKGDHERFLQVLEMPAEAKAAAIRDGETDGDDGDGAATLAAAGESHRVANDDALVGGKPVAGAWVVGDNPRLLFFPHIKPQTRYVVRVQPGLSARNGSQLDGEVRFSILTAAVAPAFYFASRGMVLPAGQGGGLPVTTVNVPEVDIQFLKVKTDQLPRFLEQVIAGPAGAARTPADASASDAGADLESDAEDGHRYTGSRLKGAVGSWDLDQIHRMTSSSFVGRFLTEQKANRRSVTFIPVEGIAALREPGVYVAVMSQPNRFRDDYQTTYFYVSDLGLHLRQYPNRGADAYVSSLRDGQAVAGVEVSWIDRQGRSLASAQTDREGRAAFAEKPAAARVLLARKGEQMSLIALKEPALDLAEFDVAGMPYSPVRLFAYSGRNLYRPGERFEVSVLARDADGRPVPAQPIQAILRRPDGKAQWTANWQAEDGAAGYYRRPVELPADAATGSWLLELRADPAARLAATSMPFAVEEFLPERMRLDLSTASERLAGEQEWRIDVNGRYLYGAPAAGNRLLGVVTSERSRNPLMQKLPGFVFGDADEDSVRTRSELPEQRLDEQGQAALEVDLEPVGKRRSPFAVRTTLSLLESGGRPVVRSIERVWWPAPVLVGVRPLFVGAYARESSAADFEVVRADADGNLKAGTALPVRLFRENRNYYWRFDDQRGWNSGFSETDELIATTQVSVPAGGRGKLSLPVKYGRYRVEILDPATRQTMRFRFYAGWAAKEDEAQGVRPDRVALKLDKPAYTLGETARLTIVPPHAGQALITVEGDRALWVRRLSVGADGRTIDIPLAREWQRHDLYVSVMVLRPGSGDKVTPARALGLLHLPLDRSNRRLAVTLDAAQKMEPEQPLKVRVKVPEASGQKAQVTLSAVDVGILNITRFASPDPFAFFFGKLRYGADAYDVYGRLIEKMDGQKGRLKFGGDAAPKATRSLPKKLRLVDLFSGPVVLDDKGEAEVSLPVPDFNGSLRLMAVVASGDRFGMQEAEVTVAAPLVVELATPRFLTTGDSAVLALEVHNLAGREQEIKVALSSRDGLLIRNGEQKFALKDQQKRVLQIPVEAGSAFGPSEVKVRVDSPLRRIERSFPLFVQAPTPRQSVVRRLTVAPGARIELREAELGGLLRASVLATLAVSNQAPIDVRSAVRGLLGYPYGCAEQTTSTAYPHVFVDEAAARHLGLKPYTAAQRAELLAKAIARLAGMQAPNGGFSLWGNVAEYQYWLTAYVANFLLDGREQGFSVPPEVEQRALDFLLKGLQEGVASLPTGAVSYNQNAIWSDQRYAGSGRFAVLAYGAYVLARHGKAPLATLRQLHESRAAAHSGLALVQLGLALRLMGDEARAASLIDTGIGKPRGGPENAWWGDYGSNLRDWALIHVLLDRHQVKVAGREDLLRQVAAAVDERRQFSTQEQLALFLLGREFSGPTAGEWSAELLVAGKAQAVGGRGTQYQALSAAEVAAGVALTNTSKERLFVELNLSGHPARLPAPRRDAFDLRRDWFTADGQPLGKRTLRVGESALVRLQVSSSGRHANGLIVDHVPAGLEIENANLVQGEQSAITVDGIDPRQAMQNGDIRHIEFRDDRFVVAARLAARMQFFYRVRAVTPGRFVVPPTYAEDMYQPQIHGLAGGEEVLLIAGESGTEGDSGRQ</sequence>
<evidence type="ECO:0000313" key="7">
    <source>
        <dbReference type="EMBL" id="EXI66370.1"/>
    </source>
</evidence>
<gene>
    <name evidence="7" type="ORF">AW08_02727</name>
</gene>
<evidence type="ECO:0008006" key="9">
    <source>
        <dbReference type="Google" id="ProtNLM"/>
    </source>
</evidence>
<dbReference type="InterPro" id="IPR021868">
    <property type="entry name" value="Alpha_2_Macroglob_MG3"/>
</dbReference>
<keyword evidence="4" id="KW-0472">Membrane</keyword>
<dbReference type="Pfam" id="PF17962">
    <property type="entry name" value="bMG6"/>
    <property type="match status" value="1"/>
</dbReference>
<evidence type="ECO:0000259" key="5">
    <source>
        <dbReference type="SMART" id="SM01359"/>
    </source>
</evidence>
<dbReference type="PIRSF" id="PIRSF038980">
    <property type="entry name" value="A2M_bac"/>
    <property type="match status" value="1"/>
</dbReference>
<dbReference type="CDD" id="cd02891">
    <property type="entry name" value="A2M_like"/>
    <property type="match status" value="1"/>
</dbReference>
<dbReference type="Pfam" id="PF11974">
    <property type="entry name" value="bMG3"/>
    <property type="match status" value="1"/>
</dbReference>
<dbReference type="EMBL" id="JFAX01000016">
    <property type="protein sequence ID" value="EXI66370.1"/>
    <property type="molecule type" value="Genomic_DNA"/>
</dbReference>
<comment type="caution">
    <text evidence="7">The sequence shown here is derived from an EMBL/GenBank/DDBJ whole genome shotgun (WGS) entry which is preliminary data.</text>
</comment>
<keyword evidence="4" id="KW-0812">Transmembrane</keyword>
<feature type="transmembrane region" description="Helical" evidence="4">
    <location>
        <begin position="12"/>
        <end position="35"/>
    </location>
</feature>
<dbReference type="SMART" id="SM01419">
    <property type="entry name" value="Thiol-ester_cl"/>
    <property type="match status" value="1"/>
</dbReference>
<dbReference type="PANTHER" id="PTHR40094:SF1">
    <property type="entry name" value="UBIQUITIN DOMAIN-CONTAINING PROTEIN"/>
    <property type="match status" value="1"/>
</dbReference>
<dbReference type="InterPro" id="IPR011626">
    <property type="entry name" value="Alpha-macroglobulin_TED"/>
</dbReference>
<feature type="region of interest" description="Disordered" evidence="3">
    <location>
        <begin position="246"/>
        <end position="273"/>
    </location>
</feature>
<dbReference type="InterPro" id="IPR049122">
    <property type="entry name" value="A2MG_CUB"/>
</dbReference>
<dbReference type="Pfam" id="PF07703">
    <property type="entry name" value="A2M_BRD"/>
    <property type="match status" value="1"/>
</dbReference>
<dbReference type="GO" id="GO:0005615">
    <property type="term" value="C:extracellular space"/>
    <property type="evidence" value="ECO:0007669"/>
    <property type="project" value="InterPro"/>
</dbReference>
<feature type="domain" description="Alpha-2-macroglobulin bait region" evidence="5">
    <location>
        <begin position="813"/>
        <end position="956"/>
    </location>
</feature>
<dbReference type="Pfam" id="PF00207">
    <property type="entry name" value="A2M"/>
    <property type="match status" value="1"/>
</dbReference>
<dbReference type="InterPro" id="IPR011625">
    <property type="entry name" value="A2M_N_BRD"/>
</dbReference>
<dbReference type="SMART" id="SM01359">
    <property type="entry name" value="A2M_N_2"/>
    <property type="match status" value="1"/>
</dbReference>
<evidence type="ECO:0000256" key="3">
    <source>
        <dbReference type="SAM" id="MobiDB-lite"/>
    </source>
</evidence>
<dbReference type="InterPro" id="IPR041246">
    <property type="entry name" value="Bact_MG10"/>
</dbReference>
<dbReference type="SUPFAM" id="SSF48239">
    <property type="entry name" value="Terpenoid cyclases/Protein prenyltransferases"/>
    <property type="match status" value="1"/>
</dbReference>
<protein>
    <recommendedName>
        <fullName evidence="9">Alpha-2-macroglobulin family protein</fullName>
    </recommendedName>
</protein>
<evidence type="ECO:0000256" key="1">
    <source>
        <dbReference type="ARBA" id="ARBA00010556"/>
    </source>
</evidence>
<dbReference type="SMART" id="SM01360">
    <property type="entry name" value="A2M"/>
    <property type="match status" value="1"/>
</dbReference>
<dbReference type="Pfam" id="PF07678">
    <property type="entry name" value="TED_complement"/>
    <property type="match status" value="1"/>
</dbReference>
<dbReference type="InterPro" id="IPR051802">
    <property type="entry name" value="YfhM-like"/>
</dbReference>
<accession>A0A011NPH7</accession>
<keyword evidence="2" id="KW-0732">Signal</keyword>
<evidence type="ECO:0000256" key="4">
    <source>
        <dbReference type="SAM" id="Phobius"/>
    </source>
</evidence>
<keyword evidence="4" id="KW-1133">Transmembrane helix</keyword>
<dbReference type="InterPro" id="IPR041203">
    <property type="entry name" value="Bact_A2M_MG5"/>
</dbReference>
<dbReference type="InterPro" id="IPR001599">
    <property type="entry name" value="Macroglobln_a2"/>
</dbReference>
<dbReference type="InterPro" id="IPR041462">
    <property type="entry name" value="Bact_A2M_MG6"/>
</dbReference>
<dbReference type="Pfam" id="PF17972">
    <property type="entry name" value="bMG5"/>
    <property type="match status" value="1"/>
</dbReference>
<reference evidence="7" key="1">
    <citation type="submission" date="2014-02" db="EMBL/GenBank/DDBJ databases">
        <title>Expanding our view of genomic diversity in Candidatus Accumulibacter clades.</title>
        <authorList>
            <person name="Skennerton C.T."/>
            <person name="Barr J.J."/>
            <person name="Slater F.R."/>
            <person name="Bond P.L."/>
            <person name="Tyson G.W."/>
        </authorList>
    </citation>
    <scope>NUCLEOTIDE SEQUENCE [LARGE SCALE GENOMIC DNA]</scope>
</reference>
<dbReference type="PATRIC" id="fig|1454001.3.peg.2776"/>
<dbReference type="PANTHER" id="PTHR40094">
    <property type="entry name" value="ALPHA-2-MACROGLOBULIN HOMOLOG"/>
    <property type="match status" value="1"/>
</dbReference>